<name>A0A841I6G8_9DEIO</name>
<sequence length="90" mass="10324">MLDTPEWRDLQDALEEIGIANAEPRSADDGRMLVAYVPSFDGYFTFVGDNLCLNIVNDDGDEEWHPVDSTEHLERLLEDFEPGYPYELDD</sequence>
<evidence type="ECO:0000313" key="1">
    <source>
        <dbReference type="EMBL" id="MBB6099849.1"/>
    </source>
</evidence>
<dbReference type="RefSeq" id="WP_183988589.1">
    <property type="nucleotide sequence ID" value="NZ_JACHHG010000016.1"/>
</dbReference>
<protein>
    <submittedName>
        <fullName evidence="1">Uncharacterized protein</fullName>
    </submittedName>
</protein>
<evidence type="ECO:0000313" key="2">
    <source>
        <dbReference type="Proteomes" id="UP000569951"/>
    </source>
</evidence>
<dbReference type="EMBL" id="JACHHG010000016">
    <property type="protein sequence ID" value="MBB6099849.1"/>
    <property type="molecule type" value="Genomic_DNA"/>
</dbReference>
<organism evidence="1 2">
    <name type="scientific">Deinobacterium chartae</name>
    <dbReference type="NCBI Taxonomy" id="521158"/>
    <lineage>
        <taxon>Bacteria</taxon>
        <taxon>Thermotogati</taxon>
        <taxon>Deinococcota</taxon>
        <taxon>Deinococci</taxon>
        <taxon>Deinococcales</taxon>
        <taxon>Deinococcaceae</taxon>
        <taxon>Deinobacterium</taxon>
    </lineage>
</organism>
<keyword evidence="2" id="KW-1185">Reference proteome</keyword>
<gene>
    <name evidence="1" type="ORF">HNR42_003309</name>
</gene>
<reference evidence="1 2" key="1">
    <citation type="submission" date="2020-08" db="EMBL/GenBank/DDBJ databases">
        <title>Genomic Encyclopedia of Type Strains, Phase IV (KMG-IV): sequencing the most valuable type-strain genomes for metagenomic binning, comparative biology and taxonomic classification.</title>
        <authorList>
            <person name="Goeker M."/>
        </authorList>
    </citation>
    <scope>NUCLEOTIDE SEQUENCE [LARGE SCALE GENOMIC DNA]</scope>
    <source>
        <strain evidence="1 2">DSM 21458</strain>
    </source>
</reference>
<dbReference type="AlphaFoldDB" id="A0A841I6G8"/>
<comment type="caution">
    <text evidence="1">The sequence shown here is derived from an EMBL/GenBank/DDBJ whole genome shotgun (WGS) entry which is preliminary data.</text>
</comment>
<accession>A0A841I6G8</accession>
<proteinExistence type="predicted"/>
<dbReference type="Proteomes" id="UP000569951">
    <property type="component" value="Unassembled WGS sequence"/>
</dbReference>